<feature type="region of interest" description="Disordered" evidence="10">
    <location>
        <begin position="214"/>
        <end position="238"/>
    </location>
</feature>
<comment type="subcellular location">
    <subcellularLocation>
        <location evidence="1">Cell projection</location>
        <location evidence="1">Cilium</location>
    </subcellularLocation>
    <subcellularLocation>
        <location evidence="2">Cytoplasm</location>
    </subcellularLocation>
</comment>
<dbReference type="AlphaFoldDB" id="A0A1R2B3P7"/>
<evidence type="ECO:0000313" key="13">
    <source>
        <dbReference type="Proteomes" id="UP000187209"/>
    </source>
</evidence>
<accession>A0A1R2B3P7</accession>
<comment type="similarity">
    <text evidence="3">Belongs to the CFAP36 family.</text>
</comment>
<name>A0A1R2B3P7_9CILI</name>
<evidence type="ECO:0000256" key="6">
    <source>
        <dbReference type="ARBA" id="ARBA00023054"/>
    </source>
</evidence>
<keyword evidence="6" id="KW-0175">Coiled coil</keyword>
<gene>
    <name evidence="12" type="ORF">SteCoe_30426</name>
</gene>
<dbReference type="Gene3D" id="1.20.1520.10">
    <property type="entry name" value="ADP-ribosylation factor-like 2-binding protein, domain"/>
    <property type="match status" value="1"/>
</dbReference>
<reference evidence="12 13" key="1">
    <citation type="submission" date="2016-11" db="EMBL/GenBank/DDBJ databases">
        <title>The macronuclear genome of Stentor coeruleus: a giant cell with tiny introns.</title>
        <authorList>
            <person name="Slabodnick M."/>
            <person name="Ruby J.G."/>
            <person name="Reiff S.B."/>
            <person name="Swart E.C."/>
            <person name="Gosai S."/>
            <person name="Prabakaran S."/>
            <person name="Witkowska E."/>
            <person name="Larue G.E."/>
            <person name="Fisher S."/>
            <person name="Freeman R.M."/>
            <person name="Gunawardena J."/>
            <person name="Chu W."/>
            <person name="Stover N.A."/>
            <person name="Gregory B.D."/>
            <person name="Nowacki M."/>
            <person name="Derisi J."/>
            <person name="Roy S.W."/>
            <person name="Marshall W.F."/>
            <person name="Sood P."/>
        </authorList>
    </citation>
    <scope>NUCLEOTIDE SEQUENCE [LARGE SCALE GENOMIC DNA]</scope>
    <source>
        <strain evidence="12">WM001</strain>
    </source>
</reference>
<evidence type="ECO:0000313" key="12">
    <source>
        <dbReference type="EMBL" id="OMJ71367.1"/>
    </source>
</evidence>
<keyword evidence="13" id="KW-1185">Reference proteome</keyword>
<dbReference type="GO" id="GO:0005930">
    <property type="term" value="C:axoneme"/>
    <property type="evidence" value="ECO:0007669"/>
    <property type="project" value="TreeGrafter"/>
</dbReference>
<keyword evidence="7" id="KW-0969">Cilium</keyword>
<feature type="compositionally biased region" description="Basic and acidic residues" evidence="10">
    <location>
        <begin position="525"/>
        <end position="537"/>
    </location>
</feature>
<feature type="region of interest" description="Disordered" evidence="10">
    <location>
        <begin position="307"/>
        <end position="335"/>
    </location>
</feature>
<dbReference type="PANTHER" id="PTHR21532">
    <property type="entry name" value="PHOSPHODIESTERASE HL"/>
    <property type="match status" value="1"/>
</dbReference>
<evidence type="ECO:0000256" key="4">
    <source>
        <dbReference type="ARBA" id="ARBA00021815"/>
    </source>
</evidence>
<dbReference type="EMBL" id="MPUH01000996">
    <property type="protein sequence ID" value="OMJ71367.1"/>
    <property type="molecule type" value="Genomic_DNA"/>
</dbReference>
<feature type="region of interest" description="Disordered" evidence="10">
    <location>
        <begin position="253"/>
        <end position="284"/>
    </location>
</feature>
<dbReference type="InterPro" id="IPR038888">
    <property type="entry name" value="CFAP36"/>
</dbReference>
<evidence type="ECO:0000256" key="3">
    <source>
        <dbReference type="ARBA" id="ARBA00007460"/>
    </source>
</evidence>
<evidence type="ECO:0000256" key="7">
    <source>
        <dbReference type="ARBA" id="ARBA00023069"/>
    </source>
</evidence>
<feature type="region of interest" description="Disordered" evidence="10">
    <location>
        <begin position="490"/>
        <end position="537"/>
    </location>
</feature>
<proteinExistence type="inferred from homology"/>
<dbReference type="InterPro" id="IPR042541">
    <property type="entry name" value="BART_sf"/>
</dbReference>
<feature type="domain" description="BART" evidence="11">
    <location>
        <begin position="8"/>
        <end position="118"/>
    </location>
</feature>
<evidence type="ECO:0000256" key="9">
    <source>
        <dbReference type="ARBA" id="ARBA00031593"/>
    </source>
</evidence>
<feature type="compositionally biased region" description="Basic and acidic residues" evidence="10">
    <location>
        <begin position="317"/>
        <end position="335"/>
    </location>
</feature>
<evidence type="ECO:0000259" key="11">
    <source>
        <dbReference type="Pfam" id="PF11527"/>
    </source>
</evidence>
<dbReference type="Proteomes" id="UP000187209">
    <property type="component" value="Unassembled WGS sequence"/>
</dbReference>
<evidence type="ECO:0000256" key="1">
    <source>
        <dbReference type="ARBA" id="ARBA00004138"/>
    </source>
</evidence>
<feature type="compositionally biased region" description="Basic and acidic residues" evidence="10">
    <location>
        <begin position="508"/>
        <end position="517"/>
    </location>
</feature>
<comment type="caution">
    <text evidence="12">The sequence shown here is derived from an EMBL/GenBank/DDBJ whole genome shotgun (WGS) entry which is preliminary data.</text>
</comment>
<evidence type="ECO:0000256" key="2">
    <source>
        <dbReference type="ARBA" id="ARBA00004496"/>
    </source>
</evidence>
<dbReference type="GO" id="GO:0097546">
    <property type="term" value="C:ciliary base"/>
    <property type="evidence" value="ECO:0007669"/>
    <property type="project" value="TreeGrafter"/>
</dbReference>
<evidence type="ECO:0000256" key="5">
    <source>
        <dbReference type="ARBA" id="ARBA00022490"/>
    </source>
</evidence>
<keyword evidence="5" id="KW-0963">Cytoplasm</keyword>
<dbReference type="PANTHER" id="PTHR21532:SF0">
    <property type="entry name" value="CILIA- AND FLAGELLA-ASSOCIATED PROTEIN 36"/>
    <property type="match status" value="1"/>
</dbReference>
<sequence>MEKGSNIEWIYDYLVQFLKSPGWSLPIIQFIDDNCSHFDNGEENKLIYTSLFEQFQKMIDTLLDNLLKELNVSAELFLHIVDLGMKNHDDKVVFEQIVACDNFMSFKKLMTKRNKEIEVEVVKSMKNEGIASEEDLELALEKQEIAEVGYALALSIAWEEEQRRKAREAEEEFNRVLKESELEYKANFDKDRSDEDTRKKKKEEEDRLIRERMKKEEEDRKRREEEEERLAREKREKDEAERLRLLKEHELEEKRKREEQEKKEKDDAERKRKALELQEYEDRKRQDGLRWVIKCLWQLEEPIPLSAFPAFCDEESSQERREREEAEKRRKEKEDLDRLLEETRRLQKQREDDERKRQEEVKLRMEEMHLQREKEMEEIRKKAEAEAERIRLELEAMTGAPTQERTVRPRVSLIPMQAMQLDVNVLDLDKGRTDLTKELQEAENLRRITQNIMRKQGEGGRRETVAEREEKLLKQRELLLAKKKMEREQMLKDFKDSGGIDFSQEPGDVAKDAEGFPRKRNSVLDAKRNSYRGRDNH</sequence>
<dbReference type="InterPro" id="IPR023379">
    <property type="entry name" value="BART_dom"/>
</dbReference>
<dbReference type="Pfam" id="PF11527">
    <property type="entry name" value="ARL2_Bind_BART"/>
    <property type="match status" value="1"/>
</dbReference>
<evidence type="ECO:0000256" key="8">
    <source>
        <dbReference type="ARBA" id="ARBA00023273"/>
    </source>
</evidence>
<keyword evidence="8" id="KW-0966">Cell projection</keyword>
<evidence type="ECO:0000256" key="10">
    <source>
        <dbReference type="SAM" id="MobiDB-lite"/>
    </source>
</evidence>
<protein>
    <recommendedName>
        <fullName evidence="4">Cilia- and flagella-associated protein 36</fullName>
    </recommendedName>
    <alternativeName>
        <fullName evidence="9">Coiled-coil domain-containing protein 104</fullName>
    </alternativeName>
</protein>
<dbReference type="OrthoDB" id="433414at2759"/>
<organism evidence="12 13">
    <name type="scientific">Stentor coeruleus</name>
    <dbReference type="NCBI Taxonomy" id="5963"/>
    <lineage>
        <taxon>Eukaryota</taxon>
        <taxon>Sar</taxon>
        <taxon>Alveolata</taxon>
        <taxon>Ciliophora</taxon>
        <taxon>Postciliodesmatophora</taxon>
        <taxon>Heterotrichea</taxon>
        <taxon>Heterotrichida</taxon>
        <taxon>Stentoridae</taxon>
        <taxon>Stentor</taxon>
    </lineage>
</organism>